<dbReference type="Gene3D" id="4.10.60.10">
    <property type="entry name" value="Zinc finger, CCHC-type"/>
    <property type="match status" value="1"/>
</dbReference>
<keyword evidence="1" id="KW-0863">Zinc-finger</keyword>
<gene>
    <name evidence="4" type="ORF">VFH_II231440</name>
</gene>
<accession>A0AAV0ZPT0</accession>
<dbReference type="GO" id="GO:0003676">
    <property type="term" value="F:nucleic acid binding"/>
    <property type="evidence" value="ECO:0007669"/>
    <property type="project" value="InterPro"/>
</dbReference>
<protein>
    <recommendedName>
        <fullName evidence="3">CCHC-type domain-containing protein</fullName>
    </recommendedName>
</protein>
<organism evidence="4 5">
    <name type="scientific">Vicia faba</name>
    <name type="common">Broad bean</name>
    <name type="synonym">Faba vulgaris</name>
    <dbReference type="NCBI Taxonomy" id="3906"/>
    <lineage>
        <taxon>Eukaryota</taxon>
        <taxon>Viridiplantae</taxon>
        <taxon>Streptophyta</taxon>
        <taxon>Embryophyta</taxon>
        <taxon>Tracheophyta</taxon>
        <taxon>Spermatophyta</taxon>
        <taxon>Magnoliopsida</taxon>
        <taxon>eudicotyledons</taxon>
        <taxon>Gunneridae</taxon>
        <taxon>Pentapetalae</taxon>
        <taxon>rosids</taxon>
        <taxon>fabids</taxon>
        <taxon>Fabales</taxon>
        <taxon>Fabaceae</taxon>
        <taxon>Papilionoideae</taxon>
        <taxon>50 kb inversion clade</taxon>
        <taxon>NPAAA clade</taxon>
        <taxon>Hologalegina</taxon>
        <taxon>IRL clade</taxon>
        <taxon>Fabeae</taxon>
        <taxon>Vicia</taxon>
    </lineage>
</organism>
<dbReference type="GO" id="GO:0008270">
    <property type="term" value="F:zinc ion binding"/>
    <property type="evidence" value="ECO:0007669"/>
    <property type="project" value="UniProtKB-KW"/>
</dbReference>
<keyword evidence="1" id="KW-0862">Zinc</keyword>
<feature type="region of interest" description="Disordered" evidence="2">
    <location>
        <begin position="65"/>
        <end position="102"/>
    </location>
</feature>
<evidence type="ECO:0000256" key="1">
    <source>
        <dbReference type="PROSITE-ProRule" id="PRU00047"/>
    </source>
</evidence>
<name>A0AAV0ZPT0_VICFA</name>
<dbReference type="Proteomes" id="UP001157006">
    <property type="component" value="Chromosome 2"/>
</dbReference>
<dbReference type="Pfam" id="PF00098">
    <property type="entry name" value="zf-CCHC"/>
    <property type="match status" value="2"/>
</dbReference>
<dbReference type="PROSITE" id="PS50158">
    <property type="entry name" value="ZF_CCHC"/>
    <property type="match status" value="1"/>
</dbReference>
<proteinExistence type="predicted"/>
<feature type="domain" description="CCHC-type" evidence="3">
    <location>
        <begin position="113"/>
        <end position="127"/>
    </location>
</feature>
<dbReference type="AlphaFoldDB" id="A0AAV0ZPT0"/>
<feature type="compositionally biased region" description="Basic and acidic residues" evidence="2">
    <location>
        <begin position="88"/>
        <end position="102"/>
    </location>
</feature>
<reference evidence="4 5" key="1">
    <citation type="submission" date="2023-01" db="EMBL/GenBank/DDBJ databases">
        <authorList>
            <person name="Kreplak J."/>
        </authorList>
    </citation>
    <scope>NUCLEOTIDE SEQUENCE [LARGE SCALE GENOMIC DNA]</scope>
</reference>
<keyword evidence="1" id="KW-0479">Metal-binding</keyword>
<evidence type="ECO:0000313" key="5">
    <source>
        <dbReference type="Proteomes" id="UP001157006"/>
    </source>
</evidence>
<evidence type="ECO:0000313" key="4">
    <source>
        <dbReference type="EMBL" id="CAI8600605.1"/>
    </source>
</evidence>
<sequence length="198" mass="22523">MDEYSARFKELIKFCPHYNTANAERSKCLKFVNGLRPDIKKAMGYKQIMRFPELVNKSRIYDENSRESTSHYKSLSDKRGKGQFRGKPYADKGKQKSGYDRKLSGGGAHTLIRCYKCGVKGHRVSECSGAEVKCFKCGKLGHKANYYRGGRNVNLYNCGEQVHISTRCDKPKKEQAKRKMFALSGSKTAVEDRLIRGT</sequence>
<dbReference type="SMART" id="SM00343">
    <property type="entry name" value="ZnF_C2HC"/>
    <property type="match status" value="3"/>
</dbReference>
<dbReference type="InterPro" id="IPR001878">
    <property type="entry name" value="Znf_CCHC"/>
</dbReference>
<dbReference type="EMBL" id="OX451737">
    <property type="protein sequence ID" value="CAI8600605.1"/>
    <property type="molecule type" value="Genomic_DNA"/>
</dbReference>
<evidence type="ECO:0000256" key="2">
    <source>
        <dbReference type="SAM" id="MobiDB-lite"/>
    </source>
</evidence>
<keyword evidence="5" id="KW-1185">Reference proteome</keyword>
<dbReference type="InterPro" id="IPR036875">
    <property type="entry name" value="Znf_CCHC_sf"/>
</dbReference>
<feature type="compositionally biased region" description="Basic and acidic residues" evidence="2">
    <location>
        <begin position="65"/>
        <end position="80"/>
    </location>
</feature>
<evidence type="ECO:0000259" key="3">
    <source>
        <dbReference type="PROSITE" id="PS50158"/>
    </source>
</evidence>
<dbReference type="SUPFAM" id="SSF57756">
    <property type="entry name" value="Retrovirus zinc finger-like domains"/>
    <property type="match status" value="1"/>
</dbReference>